<dbReference type="OrthoDB" id="1929331at2"/>
<organism evidence="5 6">
    <name type="scientific">Clostridium thermobutyricum DSM 4928</name>
    <dbReference type="NCBI Taxonomy" id="1121339"/>
    <lineage>
        <taxon>Bacteria</taxon>
        <taxon>Bacillati</taxon>
        <taxon>Bacillota</taxon>
        <taxon>Clostridia</taxon>
        <taxon>Eubacteriales</taxon>
        <taxon>Clostridiaceae</taxon>
        <taxon>Clostridium</taxon>
    </lineage>
</organism>
<dbReference type="GO" id="GO:0030313">
    <property type="term" value="C:cell envelope"/>
    <property type="evidence" value="ECO:0007669"/>
    <property type="project" value="UniProtKB-SubCell"/>
</dbReference>
<evidence type="ECO:0000256" key="4">
    <source>
        <dbReference type="ARBA" id="ARBA00022729"/>
    </source>
</evidence>
<dbReference type="RefSeq" id="WP_080022135.1">
    <property type="nucleotide sequence ID" value="NZ_LTAY01000026.1"/>
</dbReference>
<protein>
    <submittedName>
        <fullName evidence="5">High-affinity zinc uptake system binding-protein ZnuA</fullName>
    </submittedName>
</protein>
<keyword evidence="4" id="KW-0732">Signal</keyword>
<evidence type="ECO:0000313" key="5">
    <source>
        <dbReference type="EMBL" id="OPX49085.1"/>
    </source>
</evidence>
<keyword evidence="3" id="KW-0479">Metal-binding</keyword>
<name>A0A1V4SX09_9CLOT</name>
<keyword evidence="2" id="KW-0813">Transport</keyword>
<evidence type="ECO:0000313" key="6">
    <source>
        <dbReference type="Proteomes" id="UP000191448"/>
    </source>
</evidence>
<evidence type="ECO:0000256" key="1">
    <source>
        <dbReference type="ARBA" id="ARBA00004196"/>
    </source>
</evidence>
<evidence type="ECO:0000256" key="3">
    <source>
        <dbReference type="ARBA" id="ARBA00022723"/>
    </source>
</evidence>
<reference evidence="5 6" key="1">
    <citation type="submission" date="2016-02" db="EMBL/GenBank/DDBJ databases">
        <title>Genome sequence of Clostridium thermobutyricum DSM 4928.</title>
        <authorList>
            <person name="Poehlein A."/>
            <person name="Daniel R."/>
        </authorList>
    </citation>
    <scope>NUCLEOTIDE SEQUENCE [LARGE SCALE GENOMIC DNA]</scope>
    <source>
        <strain evidence="5 6">DSM 4928</strain>
    </source>
</reference>
<accession>A0A1V4SX09</accession>
<comment type="caution">
    <text evidence="5">The sequence shown here is derived from an EMBL/GenBank/DDBJ whole genome shotgun (WGS) entry which is preliminary data.</text>
</comment>
<dbReference type="Pfam" id="PF01297">
    <property type="entry name" value="ZnuA"/>
    <property type="match status" value="1"/>
</dbReference>
<dbReference type="EMBL" id="LTAY01000026">
    <property type="protein sequence ID" value="OPX49085.1"/>
    <property type="molecule type" value="Genomic_DNA"/>
</dbReference>
<dbReference type="GO" id="GO:0030001">
    <property type="term" value="P:metal ion transport"/>
    <property type="evidence" value="ECO:0007669"/>
    <property type="project" value="InterPro"/>
</dbReference>
<evidence type="ECO:0000256" key="2">
    <source>
        <dbReference type="ARBA" id="ARBA00022448"/>
    </source>
</evidence>
<dbReference type="PANTHER" id="PTHR42953">
    <property type="entry name" value="HIGH-AFFINITY ZINC UPTAKE SYSTEM PROTEIN ZNUA-RELATED"/>
    <property type="match status" value="1"/>
</dbReference>
<dbReference type="Gene3D" id="3.40.50.1980">
    <property type="entry name" value="Nitrogenase molybdenum iron protein domain"/>
    <property type="match status" value="1"/>
</dbReference>
<proteinExistence type="predicted"/>
<dbReference type="Proteomes" id="UP000191448">
    <property type="component" value="Unassembled WGS sequence"/>
</dbReference>
<comment type="subcellular location">
    <subcellularLocation>
        <location evidence="1">Cell envelope</location>
    </subcellularLocation>
</comment>
<dbReference type="InterPro" id="IPR050492">
    <property type="entry name" value="Bact_metal-bind_prot9"/>
</dbReference>
<dbReference type="SUPFAM" id="SSF53807">
    <property type="entry name" value="Helical backbone' metal receptor"/>
    <property type="match status" value="1"/>
</dbReference>
<dbReference type="PANTHER" id="PTHR42953:SF1">
    <property type="entry name" value="METAL-BINDING PROTEIN HI_0362-RELATED"/>
    <property type="match status" value="1"/>
</dbReference>
<dbReference type="GO" id="GO:0046872">
    <property type="term" value="F:metal ion binding"/>
    <property type="evidence" value="ECO:0007669"/>
    <property type="project" value="UniProtKB-KW"/>
</dbReference>
<dbReference type="AlphaFoldDB" id="A0A1V4SX09"/>
<gene>
    <name evidence="5" type="primary">znuA_1</name>
    <name evidence="5" type="ORF">CLTHE_08380</name>
</gene>
<dbReference type="InterPro" id="IPR006127">
    <property type="entry name" value="ZnuA-like"/>
</dbReference>
<sequence>MKKLTFIMIIVTGAFFIGLGGFSKPLLAETGDVNKTNRGVYLNIMASTKSEYYMLNSLTDGRHNIEYMFSNEKENKDYKPTQDAVNNVSNMNLFFYTGNGYEPWVNDFLGDLNKLNVGVVDLSRGIRSRYFTEQGQKVINPYYWTGPNEFEIMLYNAKSALQEKDPANREFYEKNYNNMVGQINKLTNNFSTVVQKSNKKITFLTRNKDFEYLLSDLGIQYTVVGENISFDKYIKDNNLDRNNVVVIKNSGSKEDTEGLRTISLQSYNESISYMELLKNNINSILSVYK</sequence>